<dbReference type="Gene3D" id="2.130.10.10">
    <property type="entry name" value="YVTN repeat-like/Quinoprotein amine dehydrogenase"/>
    <property type="match status" value="1"/>
</dbReference>
<keyword evidence="2" id="KW-0677">Repeat</keyword>
<comment type="caution">
    <text evidence="3">The sequence shown here is derived from an EMBL/GenBank/DDBJ whole genome shotgun (WGS) entry which is preliminary data.</text>
</comment>
<dbReference type="Proteomes" id="UP001176940">
    <property type="component" value="Unassembled WGS sequence"/>
</dbReference>
<organism evidence="3 4">
    <name type="scientific">Ranitomeya imitator</name>
    <name type="common">mimic poison frog</name>
    <dbReference type="NCBI Taxonomy" id="111125"/>
    <lineage>
        <taxon>Eukaryota</taxon>
        <taxon>Metazoa</taxon>
        <taxon>Chordata</taxon>
        <taxon>Craniata</taxon>
        <taxon>Vertebrata</taxon>
        <taxon>Euteleostomi</taxon>
        <taxon>Amphibia</taxon>
        <taxon>Batrachia</taxon>
        <taxon>Anura</taxon>
        <taxon>Neobatrachia</taxon>
        <taxon>Hyloidea</taxon>
        <taxon>Dendrobatidae</taxon>
        <taxon>Dendrobatinae</taxon>
        <taxon>Ranitomeya</taxon>
    </lineage>
</organism>
<evidence type="ECO:0000256" key="1">
    <source>
        <dbReference type="ARBA" id="ARBA00022574"/>
    </source>
</evidence>
<dbReference type="InterPro" id="IPR052254">
    <property type="entry name" value="CUL4-DDB1_E3_ligase_receptor"/>
</dbReference>
<dbReference type="InterPro" id="IPR015943">
    <property type="entry name" value="WD40/YVTN_repeat-like_dom_sf"/>
</dbReference>
<evidence type="ECO:0000313" key="3">
    <source>
        <dbReference type="EMBL" id="CAJ0963101.1"/>
    </source>
</evidence>
<sequence length="192" mass="21486">SLLLYNGCRSGEVFSIDLRVPHKNWKKGISFSQNSSISCLRLLNDENYMVVSDMSGQGGTSQISDLTVCTALCQITDLTCSAAAFTIKLWDLRMAKPVRRYEGHVNSYACLPVHVKEDEGLLLAVGQDCYTRIWSVQDAQLLRSIPSPYTASKEFIPNVAFSAYHGGKRPVPGLLMAVKTEFYHFTYNTRDF</sequence>
<dbReference type="PANTHER" id="PTHR44472:SF1">
    <property type="entry name" value="DDB1 AND CUL4 ASSOCIATED FACTOR 4"/>
    <property type="match status" value="1"/>
</dbReference>
<gene>
    <name evidence="3" type="ORF">RIMI_LOCUS18532943</name>
</gene>
<feature type="non-terminal residue" evidence="3">
    <location>
        <position position="1"/>
    </location>
</feature>
<keyword evidence="4" id="KW-1185">Reference proteome</keyword>
<protein>
    <submittedName>
        <fullName evidence="3">Uncharacterized protein</fullName>
    </submittedName>
</protein>
<accession>A0ABN9MAC4</accession>
<reference evidence="3" key="1">
    <citation type="submission" date="2023-07" db="EMBL/GenBank/DDBJ databases">
        <authorList>
            <person name="Stuckert A."/>
        </authorList>
    </citation>
    <scope>NUCLEOTIDE SEQUENCE</scope>
</reference>
<name>A0ABN9MAC4_9NEOB</name>
<dbReference type="Pfam" id="PF23761">
    <property type="entry name" value="Beta-prop_DCAF4"/>
    <property type="match status" value="2"/>
</dbReference>
<dbReference type="EMBL" id="CAUEEQ010056822">
    <property type="protein sequence ID" value="CAJ0963101.1"/>
    <property type="molecule type" value="Genomic_DNA"/>
</dbReference>
<keyword evidence="1" id="KW-0853">WD repeat</keyword>
<proteinExistence type="predicted"/>
<dbReference type="InterPro" id="IPR036322">
    <property type="entry name" value="WD40_repeat_dom_sf"/>
</dbReference>
<dbReference type="PANTHER" id="PTHR44472">
    <property type="entry name" value="DDB1- AND CUL4-ASSOCIATED FACTOR 4-RELATED"/>
    <property type="match status" value="1"/>
</dbReference>
<dbReference type="SUPFAM" id="SSF50978">
    <property type="entry name" value="WD40 repeat-like"/>
    <property type="match status" value="1"/>
</dbReference>
<evidence type="ECO:0000256" key="2">
    <source>
        <dbReference type="ARBA" id="ARBA00022737"/>
    </source>
</evidence>
<evidence type="ECO:0000313" key="4">
    <source>
        <dbReference type="Proteomes" id="UP001176940"/>
    </source>
</evidence>